<evidence type="ECO:0000313" key="2">
    <source>
        <dbReference type="Proteomes" id="UP001371218"/>
    </source>
</evidence>
<gene>
    <name evidence="1" type="ORF">AACH06_28880</name>
</gene>
<dbReference type="Proteomes" id="UP001371218">
    <property type="component" value="Unassembled WGS sequence"/>
</dbReference>
<dbReference type="Pfam" id="PF13692">
    <property type="entry name" value="Glyco_trans_1_4"/>
    <property type="match status" value="1"/>
</dbReference>
<dbReference type="EMBL" id="JBBUTG010000037">
    <property type="protein sequence ID" value="MEK8034852.1"/>
    <property type="molecule type" value="Genomic_DNA"/>
</dbReference>
<keyword evidence="2" id="KW-1185">Reference proteome</keyword>
<protein>
    <submittedName>
        <fullName evidence="1">VanW family protein</fullName>
    </submittedName>
</protein>
<accession>A0ABU9BXZ2</accession>
<comment type="caution">
    <text evidence="1">The sequence shown here is derived from an EMBL/GenBank/DDBJ whole genome shotgun (WGS) entry which is preliminary data.</text>
</comment>
<organism evidence="1 2">
    <name type="scientific">Ideonella lacteola</name>
    <dbReference type="NCBI Taxonomy" id="2984193"/>
    <lineage>
        <taxon>Bacteria</taxon>
        <taxon>Pseudomonadati</taxon>
        <taxon>Pseudomonadota</taxon>
        <taxon>Betaproteobacteria</taxon>
        <taxon>Burkholderiales</taxon>
        <taxon>Sphaerotilaceae</taxon>
        <taxon>Ideonella</taxon>
    </lineage>
</organism>
<name>A0ABU9BXZ2_9BURK</name>
<dbReference type="Gene3D" id="3.40.50.2000">
    <property type="entry name" value="Glycogen Phosphorylase B"/>
    <property type="match status" value="1"/>
</dbReference>
<dbReference type="RefSeq" id="WP_341429285.1">
    <property type="nucleotide sequence ID" value="NZ_JBBUTG010000037.1"/>
</dbReference>
<sequence>MVPPGDSSADHHLATRAPWSEPTRLGAAWHSLKVAGHIVLRALRNLASGPRRLAPQASLLDAPVIAEHRSALWVDGRADEFILRCGKVQNLRVAVRAFDGVVVAPGQVLSFWAQVGWPSRLRGFAVGREVVNGCVVPTVGGGLCQLSNALAALATSIGAQLVERHRHSALIEQQRPLVEDATVAWNYVDLRIVARFAFRIEAELTADELVLRARALQAVPPLVPPLVPPPVPLLAPRRALPPVRDDRPVARGCLTCDQSSCFRHRPAPQPKAGRIAVLLNDRSPELARWLEGYGADAAARADWMVPWVRPGLRARAWVAPAAARVHTARWPSWRRMVRQRLHTGGEGGRRQALRLQAAADLARHCARRLSAEHTELVVAQELLVPLWRLGVLGGRVFDVHAPELPAAEIQRRLDAAALARPDASSLADFRVDVAWQDDEWRALKRARRILTAHHDVFRVLQAAGLPAELLPWDEPQSERIRTSTPPRRLRLTLAGSALARKGAHEVAAVARALGAQVDILGSPPADAAVWQSVDWAAVGYAGDWLSASDVVLLPAFVEHQPRALLRALAAGVPVVASPACGLCHRPGLTLVEPGDSASLLAAVQAAVHGRPRVND</sequence>
<dbReference type="InterPro" id="IPR007391">
    <property type="entry name" value="Vancomycin_resist_VanW"/>
</dbReference>
<dbReference type="SUPFAM" id="SSF53756">
    <property type="entry name" value="UDP-Glycosyltransferase/glycogen phosphorylase"/>
    <property type="match status" value="1"/>
</dbReference>
<reference evidence="1 2" key="1">
    <citation type="submission" date="2024-04" db="EMBL/GenBank/DDBJ databases">
        <title>Novel species of the genus Ideonella isolated from streams.</title>
        <authorList>
            <person name="Lu H."/>
        </authorList>
    </citation>
    <scope>NUCLEOTIDE SEQUENCE [LARGE SCALE GENOMIC DNA]</scope>
    <source>
        <strain evidence="1 2">DXS29W</strain>
    </source>
</reference>
<evidence type="ECO:0000313" key="1">
    <source>
        <dbReference type="EMBL" id="MEK8034852.1"/>
    </source>
</evidence>
<proteinExistence type="predicted"/>
<dbReference type="PANTHER" id="PTHR35788">
    <property type="entry name" value="EXPORTED PROTEIN-RELATED"/>
    <property type="match status" value="1"/>
</dbReference>
<dbReference type="PANTHER" id="PTHR35788:SF1">
    <property type="entry name" value="EXPORTED PROTEIN"/>
    <property type="match status" value="1"/>
</dbReference>
<dbReference type="InterPro" id="IPR052913">
    <property type="entry name" value="Glycopeptide_resist_protein"/>
</dbReference>
<dbReference type="Pfam" id="PF04294">
    <property type="entry name" value="VanW"/>
    <property type="match status" value="1"/>
</dbReference>